<dbReference type="Proteomes" id="UP000299211">
    <property type="component" value="Unassembled WGS sequence"/>
</dbReference>
<organism evidence="2 3">
    <name type="scientific">Streptomyces avermitilis</name>
    <dbReference type="NCBI Taxonomy" id="33903"/>
    <lineage>
        <taxon>Bacteria</taxon>
        <taxon>Bacillati</taxon>
        <taxon>Actinomycetota</taxon>
        <taxon>Actinomycetes</taxon>
        <taxon>Kitasatosporales</taxon>
        <taxon>Streptomycetaceae</taxon>
        <taxon>Streptomyces</taxon>
    </lineage>
</organism>
<evidence type="ECO:0000313" key="2">
    <source>
        <dbReference type="EMBL" id="GDY79365.1"/>
    </source>
</evidence>
<name>A0A4D4N786_STRAX</name>
<proteinExistence type="predicted"/>
<dbReference type="EMBL" id="BJHY01000002">
    <property type="protein sequence ID" value="GDY79365.1"/>
    <property type="molecule type" value="Genomic_DNA"/>
</dbReference>
<dbReference type="EMBL" id="BJHX01000002">
    <property type="protein sequence ID" value="GDY69119.1"/>
    <property type="molecule type" value="Genomic_DNA"/>
</dbReference>
<evidence type="ECO:0000313" key="4">
    <source>
        <dbReference type="Proteomes" id="UP000302139"/>
    </source>
</evidence>
<accession>A0A4D4N786</accession>
<dbReference type="STRING" id="33903.AQJ43_29360"/>
<reference evidence="1 4" key="2">
    <citation type="submission" date="2019-04" db="EMBL/GenBank/DDBJ databases">
        <title>Draft genome sequences of Streptomyces avermitilis NBRC 14893.</title>
        <authorList>
            <person name="Komaki H."/>
            <person name="Tamura T."/>
            <person name="Hosoyama A."/>
        </authorList>
    </citation>
    <scope>NUCLEOTIDE SEQUENCE [LARGE SCALE GENOMIC DNA]</scope>
    <source>
        <strain evidence="1 4">NBRC 14893</strain>
    </source>
</reference>
<dbReference type="RefSeq" id="WP_010982365.1">
    <property type="nucleotide sequence ID" value="NZ_BAABTN010000097.1"/>
</dbReference>
<dbReference type="Proteomes" id="UP000302139">
    <property type="component" value="Unassembled WGS sequence"/>
</dbReference>
<dbReference type="AlphaFoldDB" id="A0A4D4N786"/>
<evidence type="ECO:0000313" key="1">
    <source>
        <dbReference type="EMBL" id="GDY69119.1"/>
    </source>
</evidence>
<evidence type="ECO:0000313" key="3">
    <source>
        <dbReference type="Proteomes" id="UP000299211"/>
    </source>
</evidence>
<gene>
    <name evidence="1" type="ORF">SAV14893_085120</name>
    <name evidence="2" type="ORF">SAV31267_088500</name>
</gene>
<dbReference type="GeneID" id="41538040"/>
<comment type="caution">
    <text evidence="2">The sequence shown here is derived from an EMBL/GenBank/DDBJ whole genome shotgun (WGS) entry which is preliminary data.</text>
</comment>
<sequence>MTELGEGQFRLHGFARPPVTAGPHLVRMTQSVDQGDPIAPVERHALVTAPQFALPPGELRSVFPPPEAVGPFDTRFAQVALRRRTLPWERLVTVGLDPQRRPWLALVLLTQSEGDVVTGVPVSTAVPASLHGALGISGASGTCDRLDTTRDVVQALFPRPDELELLCHVREVSLGDSELSVGDDDGFLAVVICARLPRPGLAYRACLVSLEGRIAELPAATGDPASGPGGAEAAPGGAGVSFPVLAHWRFRCAAEPGDFDSLMKGLHVGSLGTVRGKCPAVAPSGHTVIGHTTRRGEETAAWYRGPLTPREVPRRPAGSPCLTADQGRAVAADGLEDLTVAAAHEVGRLLALSSPRFLASLRDWRRRTLAADAVAAALELLPEVRDLGLTRLTVGQGLGLALIGTLVDGREPLGAPVPLADAEWALPQFPPDVIVSGTGLPRDLVRQILGDLPVLTDPDPTPPASPLDQTFDGLRQTPDQLAPLRDALRERVRWIARQAGLDPDTTLFDPAYAPTTLEELFP</sequence>
<protein>
    <submittedName>
        <fullName evidence="2">Uncharacterized protein</fullName>
    </submittedName>
</protein>
<reference evidence="2 3" key="1">
    <citation type="submission" date="2019-04" db="EMBL/GenBank/DDBJ databases">
        <title>Draft genome sequences of Streptomyces avermitilis ATCC 31267.</title>
        <authorList>
            <person name="Komaki H."/>
            <person name="Tamura T."/>
            <person name="Hosoyama A."/>
        </authorList>
    </citation>
    <scope>NUCLEOTIDE SEQUENCE [LARGE SCALE GENOMIC DNA]</scope>
    <source>
        <strain evidence="2 3">ATCC 31267</strain>
    </source>
</reference>